<keyword evidence="3" id="KW-1185">Reference proteome</keyword>
<feature type="region of interest" description="Disordered" evidence="1">
    <location>
        <begin position="436"/>
        <end position="505"/>
    </location>
</feature>
<feature type="compositionally biased region" description="Low complexity" evidence="1">
    <location>
        <begin position="483"/>
        <end position="498"/>
    </location>
</feature>
<evidence type="ECO:0000256" key="1">
    <source>
        <dbReference type="SAM" id="MobiDB-lite"/>
    </source>
</evidence>
<feature type="region of interest" description="Disordered" evidence="1">
    <location>
        <begin position="218"/>
        <end position="272"/>
    </location>
</feature>
<evidence type="ECO:0000313" key="2">
    <source>
        <dbReference type="EMBL" id="KZT28227.1"/>
    </source>
</evidence>
<organism evidence="2 3">
    <name type="scientific">Neolentinus lepideus HHB14362 ss-1</name>
    <dbReference type="NCBI Taxonomy" id="1314782"/>
    <lineage>
        <taxon>Eukaryota</taxon>
        <taxon>Fungi</taxon>
        <taxon>Dikarya</taxon>
        <taxon>Basidiomycota</taxon>
        <taxon>Agaricomycotina</taxon>
        <taxon>Agaricomycetes</taxon>
        <taxon>Gloeophyllales</taxon>
        <taxon>Gloeophyllaceae</taxon>
        <taxon>Neolentinus</taxon>
    </lineage>
</organism>
<dbReference type="STRING" id="1314782.A0A165UIQ2"/>
<accession>A0A165UIQ2</accession>
<dbReference type="OrthoDB" id="549353at2759"/>
<evidence type="ECO:0000313" key="3">
    <source>
        <dbReference type="Proteomes" id="UP000076761"/>
    </source>
</evidence>
<dbReference type="InParanoid" id="A0A165UIQ2"/>
<feature type="region of interest" description="Disordered" evidence="1">
    <location>
        <begin position="170"/>
        <end position="204"/>
    </location>
</feature>
<dbReference type="Proteomes" id="UP000076761">
    <property type="component" value="Unassembled WGS sequence"/>
</dbReference>
<proteinExistence type="predicted"/>
<name>A0A165UIQ2_9AGAM</name>
<dbReference type="EMBL" id="KV425558">
    <property type="protein sequence ID" value="KZT28227.1"/>
    <property type="molecule type" value="Genomic_DNA"/>
</dbReference>
<feature type="compositionally biased region" description="Polar residues" evidence="1">
    <location>
        <begin position="218"/>
        <end position="227"/>
    </location>
</feature>
<sequence>MLAHTFDTLGPVTIFVISGDYELSYAFSILRLRAHKVVVVAPKESSASLKLAADICFEWERDIMTRCRMQLPLTPRRSPKLRPVKSGREVEVAFSSKSLSTRPQTAAGPAVVPEDQRIPPVSSVTPVLSTFDAGDLKTQKQGIDPSKDTSNLLDRLRYAIFPWVLYEDETSTERPSFSQGQKPMAEDQNNSPVSGDGISVPSDSSVLSGISNIISQAMSQGTSPSTNRHVDEDSSLVSESGDDRTSFAQTDPMDADLASSNNVGPAPSSEASVLFSAPSAEITCSVNAVPTPPDSTPSGAIDVEGTGLVHKPQTLPGTSVTTIAPSTEITCTVNTLPTPPDSTLSGAIDIECTGLVHQPQTLPGTSVTTIAPPAEITCTVNALATPPDSTPSGAIDIEGTELVDQSQTLPGASVTTVVPAPPSVATVNAIPVLPRLSPSPELTKHAPPKTSSPPAPSSNVAPKLPQCKATPKLSRPMLPVAKTPSSSPAPTAAPAATPNASRLPEKFKPLAQALDAARRRGEGFRTFEQVEAAVWNDTSVRPAAGTESFKTYVQTAVQAGIVIVVFGQLALAKAWHGKV</sequence>
<feature type="region of interest" description="Disordered" evidence="1">
    <location>
        <begin position="95"/>
        <end position="118"/>
    </location>
</feature>
<reference evidence="2 3" key="1">
    <citation type="journal article" date="2016" name="Mol. Biol. Evol.">
        <title>Comparative Genomics of Early-Diverging Mushroom-Forming Fungi Provides Insights into the Origins of Lignocellulose Decay Capabilities.</title>
        <authorList>
            <person name="Nagy L.G."/>
            <person name="Riley R."/>
            <person name="Tritt A."/>
            <person name="Adam C."/>
            <person name="Daum C."/>
            <person name="Floudas D."/>
            <person name="Sun H."/>
            <person name="Yadav J.S."/>
            <person name="Pangilinan J."/>
            <person name="Larsson K.H."/>
            <person name="Matsuura K."/>
            <person name="Barry K."/>
            <person name="Labutti K."/>
            <person name="Kuo R."/>
            <person name="Ohm R.A."/>
            <person name="Bhattacharya S.S."/>
            <person name="Shirouzu T."/>
            <person name="Yoshinaga Y."/>
            <person name="Martin F.M."/>
            <person name="Grigoriev I.V."/>
            <person name="Hibbett D.S."/>
        </authorList>
    </citation>
    <scope>NUCLEOTIDE SEQUENCE [LARGE SCALE GENOMIC DNA]</scope>
    <source>
        <strain evidence="2 3">HHB14362 ss-1</strain>
    </source>
</reference>
<feature type="compositionally biased region" description="Polar residues" evidence="1">
    <location>
        <begin position="173"/>
        <end position="193"/>
    </location>
</feature>
<gene>
    <name evidence="2" type="ORF">NEOLEDRAFT_1129569</name>
</gene>
<feature type="compositionally biased region" description="Polar residues" evidence="1">
    <location>
        <begin position="95"/>
        <end position="104"/>
    </location>
</feature>
<dbReference type="AlphaFoldDB" id="A0A165UIQ2"/>
<protein>
    <recommendedName>
        <fullName evidence="4">NYN domain-containing protein</fullName>
    </recommendedName>
</protein>
<evidence type="ECO:0008006" key="4">
    <source>
        <dbReference type="Google" id="ProtNLM"/>
    </source>
</evidence>